<dbReference type="InterPro" id="IPR050054">
    <property type="entry name" value="UPRTase/APRTase"/>
</dbReference>
<comment type="similarity">
    <text evidence="5">Belongs to the purine/pyrimidine phosphoribosyltransferase family.</text>
</comment>
<comment type="subunit">
    <text evidence="6">Homodimer.</text>
</comment>
<dbReference type="GO" id="GO:0005737">
    <property type="term" value="C:cytoplasm"/>
    <property type="evidence" value="ECO:0007669"/>
    <property type="project" value="UniProtKB-SubCell"/>
</dbReference>
<gene>
    <name evidence="15" type="primary">APRT</name>
</gene>
<dbReference type="GO" id="GO:0003999">
    <property type="term" value="F:adenine phosphoribosyltransferase activity"/>
    <property type="evidence" value="ECO:0007669"/>
    <property type="project" value="UniProtKB-EC"/>
</dbReference>
<dbReference type="PANTHER" id="PTHR32315:SF3">
    <property type="entry name" value="ADENINE PHOSPHORIBOSYLTRANSFERASE"/>
    <property type="match status" value="1"/>
</dbReference>
<protein>
    <recommendedName>
        <fullName evidence="8">Adenine phosphoribosyltransferase</fullName>
        <ecNumber evidence="7">2.4.2.7</ecNumber>
    </recommendedName>
</protein>
<dbReference type="KEGG" id="pmrn:116945850"/>
<evidence type="ECO:0000256" key="8">
    <source>
        <dbReference type="ARBA" id="ARBA00017366"/>
    </source>
</evidence>
<dbReference type="HAMAP" id="MF_00004">
    <property type="entry name" value="Aden_phosphoribosyltr"/>
    <property type="match status" value="1"/>
</dbReference>
<evidence type="ECO:0000256" key="12">
    <source>
        <dbReference type="ARBA" id="ARBA00022726"/>
    </source>
</evidence>
<evidence type="ECO:0000313" key="14">
    <source>
        <dbReference type="Proteomes" id="UP001318040"/>
    </source>
</evidence>
<evidence type="ECO:0000259" key="13">
    <source>
        <dbReference type="Pfam" id="PF00156"/>
    </source>
</evidence>
<dbReference type="EC" id="2.4.2.7" evidence="7"/>
<dbReference type="SUPFAM" id="SSF53271">
    <property type="entry name" value="PRTase-like"/>
    <property type="match status" value="1"/>
</dbReference>
<dbReference type="GeneID" id="116945850"/>
<dbReference type="InterPro" id="IPR000836">
    <property type="entry name" value="PRTase_dom"/>
</dbReference>
<dbReference type="AlphaFoldDB" id="A0AAJ7TGR7"/>
<dbReference type="NCBIfam" id="NF002634">
    <property type="entry name" value="PRK02304.1-3"/>
    <property type="match status" value="1"/>
</dbReference>
<comment type="catalytic activity">
    <reaction evidence="1">
        <text>AMP + diphosphate = 5-phospho-alpha-D-ribose 1-diphosphate + adenine</text>
        <dbReference type="Rhea" id="RHEA:16609"/>
        <dbReference type="ChEBI" id="CHEBI:16708"/>
        <dbReference type="ChEBI" id="CHEBI:33019"/>
        <dbReference type="ChEBI" id="CHEBI:58017"/>
        <dbReference type="ChEBI" id="CHEBI:456215"/>
        <dbReference type="EC" id="2.4.2.7"/>
    </reaction>
</comment>
<dbReference type="InterPro" id="IPR005764">
    <property type="entry name" value="Ade_phspho_trans"/>
</dbReference>
<dbReference type="Proteomes" id="UP001318040">
    <property type="component" value="Chromosome 25"/>
</dbReference>
<comment type="pathway">
    <text evidence="4">Purine metabolism; AMP biosynthesis via salvage pathway; AMP from adenine: step 1/1.</text>
</comment>
<dbReference type="Pfam" id="PF00156">
    <property type="entry name" value="Pribosyltran"/>
    <property type="match status" value="1"/>
</dbReference>
<dbReference type="GO" id="GO:0002055">
    <property type="term" value="F:adenine binding"/>
    <property type="evidence" value="ECO:0007669"/>
    <property type="project" value="TreeGrafter"/>
</dbReference>
<evidence type="ECO:0000313" key="15">
    <source>
        <dbReference type="RefSeq" id="XP_032816348.1"/>
    </source>
</evidence>
<keyword evidence="11" id="KW-0808">Transferase</keyword>
<evidence type="ECO:0000256" key="6">
    <source>
        <dbReference type="ARBA" id="ARBA00011738"/>
    </source>
</evidence>
<keyword evidence="14" id="KW-1185">Reference proteome</keyword>
<evidence type="ECO:0000256" key="4">
    <source>
        <dbReference type="ARBA" id="ARBA00004659"/>
    </source>
</evidence>
<name>A0AAJ7TGR7_PETMA</name>
<evidence type="ECO:0000256" key="9">
    <source>
        <dbReference type="ARBA" id="ARBA00022490"/>
    </source>
</evidence>
<evidence type="ECO:0000256" key="7">
    <source>
        <dbReference type="ARBA" id="ARBA00011893"/>
    </source>
</evidence>
<proteinExistence type="inferred from homology"/>
<comment type="function">
    <text evidence="2">Catalyzes a salvage reaction resulting in the formation of AMP, that is energically less costly than de novo synthesis.</text>
</comment>
<organism evidence="14 15">
    <name type="scientific">Petromyzon marinus</name>
    <name type="common">Sea lamprey</name>
    <dbReference type="NCBI Taxonomy" id="7757"/>
    <lineage>
        <taxon>Eukaryota</taxon>
        <taxon>Metazoa</taxon>
        <taxon>Chordata</taxon>
        <taxon>Craniata</taxon>
        <taxon>Vertebrata</taxon>
        <taxon>Cyclostomata</taxon>
        <taxon>Hyperoartia</taxon>
        <taxon>Petromyzontiformes</taxon>
        <taxon>Petromyzontidae</taxon>
        <taxon>Petromyzon</taxon>
    </lineage>
</organism>
<dbReference type="InterPro" id="IPR029057">
    <property type="entry name" value="PRTase-like"/>
</dbReference>
<dbReference type="Gene3D" id="3.40.50.2020">
    <property type="match status" value="1"/>
</dbReference>
<sequence>MPVAKTSAEKTALVARRIGLVPDFPKPGVLFRDVCPLLKDPEAFNAVIELLEEKLQKHVGSVDLIAGLEARGFLLGPSLAARLGVGFIPLRKKGKLPGETIAVSYTLEYGQDVVEAQMGALKPGQNVVIVDDLIATGGTMAAAVQLIQKLGGTVLQCLVVIELVELRGRELLEADMLQSLLQY</sequence>
<keyword evidence="9" id="KW-0963">Cytoplasm</keyword>
<keyword evidence="12" id="KW-0660">Purine salvage</keyword>
<evidence type="ECO:0000256" key="3">
    <source>
        <dbReference type="ARBA" id="ARBA00004496"/>
    </source>
</evidence>
<dbReference type="PANTHER" id="PTHR32315">
    <property type="entry name" value="ADENINE PHOSPHORIBOSYLTRANSFERASE"/>
    <property type="match status" value="1"/>
</dbReference>
<evidence type="ECO:0000256" key="10">
    <source>
        <dbReference type="ARBA" id="ARBA00022676"/>
    </source>
</evidence>
<dbReference type="GO" id="GO:0044209">
    <property type="term" value="P:AMP salvage"/>
    <property type="evidence" value="ECO:0007669"/>
    <property type="project" value="TreeGrafter"/>
</dbReference>
<dbReference type="GO" id="GO:0006166">
    <property type="term" value="P:purine ribonucleoside salvage"/>
    <property type="evidence" value="ECO:0007669"/>
    <property type="project" value="UniProtKB-KW"/>
</dbReference>
<dbReference type="FunFam" id="3.40.50.2020:FF:000004">
    <property type="entry name" value="Adenine phosphoribosyltransferase"/>
    <property type="match status" value="1"/>
</dbReference>
<evidence type="ECO:0000256" key="1">
    <source>
        <dbReference type="ARBA" id="ARBA00000868"/>
    </source>
</evidence>
<dbReference type="CTD" id="353"/>
<evidence type="ECO:0000256" key="2">
    <source>
        <dbReference type="ARBA" id="ARBA00003968"/>
    </source>
</evidence>
<feature type="domain" description="Phosphoribosyltransferase" evidence="13">
    <location>
        <begin position="38"/>
        <end position="162"/>
    </location>
</feature>
<reference evidence="15" key="1">
    <citation type="submission" date="2025-08" db="UniProtKB">
        <authorList>
            <consortium name="RefSeq"/>
        </authorList>
    </citation>
    <scope>IDENTIFICATION</scope>
    <source>
        <tissue evidence="15">Sperm</tissue>
    </source>
</reference>
<dbReference type="RefSeq" id="XP_032816348.1">
    <property type="nucleotide sequence ID" value="XM_032960457.1"/>
</dbReference>
<accession>A0AAJ7TGR7</accession>
<dbReference type="GO" id="GO:0006168">
    <property type="term" value="P:adenine salvage"/>
    <property type="evidence" value="ECO:0007669"/>
    <property type="project" value="InterPro"/>
</dbReference>
<dbReference type="CDD" id="cd06223">
    <property type="entry name" value="PRTases_typeI"/>
    <property type="match status" value="1"/>
</dbReference>
<dbReference type="NCBIfam" id="NF002636">
    <property type="entry name" value="PRK02304.1-5"/>
    <property type="match status" value="1"/>
</dbReference>
<dbReference type="GO" id="GO:0016208">
    <property type="term" value="F:AMP binding"/>
    <property type="evidence" value="ECO:0007669"/>
    <property type="project" value="TreeGrafter"/>
</dbReference>
<dbReference type="NCBIfam" id="TIGR01090">
    <property type="entry name" value="apt"/>
    <property type="match status" value="1"/>
</dbReference>
<evidence type="ECO:0000256" key="5">
    <source>
        <dbReference type="ARBA" id="ARBA00008391"/>
    </source>
</evidence>
<keyword evidence="10 15" id="KW-0328">Glycosyltransferase</keyword>
<comment type="subcellular location">
    <subcellularLocation>
        <location evidence="3">Cytoplasm</location>
    </subcellularLocation>
</comment>
<evidence type="ECO:0000256" key="11">
    <source>
        <dbReference type="ARBA" id="ARBA00022679"/>
    </source>
</evidence>